<dbReference type="InterPro" id="IPR051599">
    <property type="entry name" value="Cell_Envelope_Assoc"/>
</dbReference>
<dbReference type="AlphaFoldDB" id="A0A495V871"/>
<keyword evidence="1" id="KW-0812">Transmembrane</keyword>
<dbReference type="Proteomes" id="UP000274556">
    <property type="component" value="Unassembled WGS sequence"/>
</dbReference>
<proteinExistence type="predicted"/>
<organism evidence="3 4">
    <name type="scientific">Thiocapsa rosea</name>
    <dbReference type="NCBI Taxonomy" id="69360"/>
    <lineage>
        <taxon>Bacteria</taxon>
        <taxon>Pseudomonadati</taxon>
        <taxon>Pseudomonadota</taxon>
        <taxon>Gammaproteobacteria</taxon>
        <taxon>Chromatiales</taxon>
        <taxon>Chromatiaceae</taxon>
        <taxon>Thiocapsa</taxon>
    </lineage>
</organism>
<dbReference type="PANTHER" id="PTHR30336">
    <property type="entry name" value="INNER MEMBRANE PROTEIN, PROBABLE PERMEASE"/>
    <property type="match status" value="1"/>
</dbReference>
<feature type="transmembrane region" description="Helical" evidence="1">
    <location>
        <begin position="12"/>
        <end position="35"/>
    </location>
</feature>
<dbReference type="Pfam" id="PF02698">
    <property type="entry name" value="DUF218"/>
    <property type="match status" value="1"/>
</dbReference>
<gene>
    <name evidence="3" type="ORF">BDD21_3050</name>
</gene>
<reference evidence="3 4" key="1">
    <citation type="submission" date="2018-10" db="EMBL/GenBank/DDBJ databases">
        <title>Genomic Encyclopedia of Archaeal and Bacterial Type Strains, Phase II (KMG-II): from individual species to whole genera.</title>
        <authorList>
            <person name="Goeker M."/>
        </authorList>
    </citation>
    <scope>NUCLEOTIDE SEQUENCE [LARGE SCALE GENOMIC DNA]</scope>
    <source>
        <strain evidence="3 4">DSM 235</strain>
    </source>
</reference>
<dbReference type="CDD" id="cd06259">
    <property type="entry name" value="YdcF-like"/>
    <property type="match status" value="1"/>
</dbReference>
<keyword evidence="1" id="KW-0472">Membrane</keyword>
<feature type="transmembrane region" description="Helical" evidence="1">
    <location>
        <begin position="42"/>
        <end position="60"/>
    </location>
</feature>
<sequence>MESLLALVKPLVSALAMPMTIASGLVVLGLVFWLLGRQRAGVRLMIGAALIVALAAWWPVSEGLLGPLERRYPALVDPSAPGDVAAIVVLGAGWWPRADWPLSSQLNENSAIRLFEGVRLAHALPEARLILSGGGGRDGRPPVASGYAQAARELGIADARILTLDSALDTAQEAYAVDAAIGPGRRILLVTSAAHMPRAMRHFERVGLAPIAAPTQHLTGRYEKRTLLSWLPSSGNLRKTERALHEYLGLLALELDHRGVRP</sequence>
<keyword evidence="1" id="KW-1133">Transmembrane helix</keyword>
<evidence type="ECO:0000313" key="3">
    <source>
        <dbReference type="EMBL" id="RKT45586.1"/>
    </source>
</evidence>
<evidence type="ECO:0000313" key="4">
    <source>
        <dbReference type="Proteomes" id="UP000274556"/>
    </source>
</evidence>
<feature type="domain" description="DUF218" evidence="2">
    <location>
        <begin position="86"/>
        <end position="249"/>
    </location>
</feature>
<dbReference type="OrthoDB" id="9809813at2"/>
<dbReference type="GO" id="GO:0043164">
    <property type="term" value="P:Gram-negative-bacterium-type cell wall biogenesis"/>
    <property type="evidence" value="ECO:0007669"/>
    <property type="project" value="TreeGrafter"/>
</dbReference>
<evidence type="ECO:0000256" key="1">
    <source>
        <dbReference type="SAM" id="Phobius"/>
    </source>
</evidence>
<dbReference type="RefSeq" id="WP_120797827.1">
    <property type="nucleotide sequence ID" value="NZ_RBXL01000001.1"/>
</dbReference>
<dbReference type="GO" id="GO:0000270">
    <property type="term" value="P:peptidoglycan metabolic process"/>
    <property type="evidence" value="ECO:0007669"/>
    <property type="project" value="TreeGrafter"/>
</dbReference>
<accession>A0A495V871</accession>
<dbReference type="GO" id="GO:0005886">
    <property type="term" value="C:plasma membrane"/>
    <property type="evidence" value="ECO:0007669"/>
    <property type="project" value="TreeGrafter"/>
</dbReference>
<name>A0A495V871_9GAMM</name>
<keyword evidence="4" id="KW-1185">Reference proteome</keyword>
<evidence type="ECO:0000259" key="2">
    <source>
        <dbReference type="Pfam" id="PF02698"/>
    </source>
</evidence>
<dbReference type="PANTHER" id="PTHR30336:SF4">
    <property type="entry name" value="ENVELOPE BIOGENESIS FACTOR ELYC"/>
    <property type="match status" value="1"/>
</dbReference>
<comment type="caution">
    <text evidence="3">The sequence shown here is derived from an EMBL/GenBank/DDBJ whole genome shotgun (WGS) entry which is preliminary data.</text>
</comment>
<protein>
    <submittedName>
        <fullName evidence="3">Uncharacterized SAM-binding protein YcdF (DUF218 family)</fullName>
    </submittedName>
</protein>
<dbReference type="InterPro" id="IPR003848">
    <property type="entry name" value="DUF218"/>
</dbReference>
<dbReference type="EMBL" id="RBXL01000001">
    <property type="protein sequence ID" value="RKT45586.1"/>
    <property type="molecule type" value="Genomic_DNA"/>
</dbReference>